<dbReference type="PANTHER" id="PTHR11177">
    <property type="entry name" value="CHITINASE"/>
    <property type="match status" value="1"/>
</dbReference>
<dbReference type="EC" id="3.2.1.14" evidence="2"/>
<evidence type="ECO:0000259" key="4">
    <source>
        <dbReference type="PROSITE" id="PS51910"/>
    </source>
</evidence>
<dbReference type="GO" id="GO:0008843">
    <property type="term" value="F:endochitinase activity"/>
    <property type="evidence" value="ECO:0007669"/>
    <property type="project" value="UniProtKB-EC"/>
</dbReference>
<name>A0A9P9DNX4_9HYPO</name>
<sequence length="371" mass="42149">MNVRASLNSYDIHGTWDKGNEWNGAYLNAHTNLTEITDALDLLWRNNVSPDNVVLDSTNAKSILYEDAAVKVLNYEDDQWVAYDDEDTFKLRADFARGQCLGGLMVWAISHDTKHAKYTRALVEAANRKIIVPVPVSREDLLKTKGKCSQCKWTYCGEQCPSGWLRVARRDGGERETEYMIDEQGCNGISHHQLCCPPGDDVPTYGWYNRNNRNCDGSRDSFDKQMGTQKSLANTDDGREQRKYYHHDHFDNQKWTDCECYGHLEDEGLDDALRIFLESFLCIDDAQSNRYNSQEIAIAARFNILYSTVSSSTVEAWDKRVGAKNQHLKYNPSGLGRRGMTMLGKLALSGYPSPSFARCRTRTIYSAVVLS</sequence>
<dbReference type="Pfam" id="PF00704">
    <property type="entry name" value="Glyco_hydro_18"/>
    <property type="match status" value="1"/>
</dbReference>
<dbReference type="OrthoDB" id="73875at2759"/>
<dbReference type="AlphaFoldDB" id="A0A9P9DNX4"/>
<keyword evidence="6" id="KW-1185">Reference proteome</keyword>
<dbReference type="Proteomes" id="UP000738349">
    <property type="component" value="Unassembled WGS sequence"/>
</dbReference>
<evidence type="ECO:0000313" key="5">
    <source>
        <dbReference type="EMBL" id="KAH7122919.1"/>
    </source>
</evidence>
<feature type="region of interest" description="Disordered" evidence="3">
    <location>
        <begin position="219"/>
        <end position="238"/>
    </location>
</feature>
<dbReference type="PROSITE" id="PS51910">
    <property type="entry name" value="GH18_2"/>
    <property type="match status" value="1"/>
</dbReference>
<reference evidence="5" key="1">
    <citation type="journal article" date="2021" name="Nat. Commun.">
        <title>Genetic determinants of endophytism in the Arabidopsis root mycobiome.</title>
        <authorList>
            <person name="Mesny F."/>
            <person name="Miyauchi S."/>
            <person name="Thiergart T."/>
            <person name="Pickel B."/>
            <person name="Atanasova L."/>
            <person name="Karlsson M."/>
            <person name="Huettel B."/>
            <person name="Barry K.W."/>
            <person name="Haridas S."/>
            <person name="Chen C."/>
            <person name="Bauer D."/>
            <person name="Andreopoulos W."/>
            <person name="Pangilinan J."/>
            <person name="LaButti K."/>
            <person name="Riley R."/>
            <person name="Lipzen A."/>
            <person name="Clum A."/>
            <person name="Drula E."/>
            <person name="Henrissat B."/>
            <person name="Kohler A."/>
            <person name="Grigoriev I.V."/>
            <person name="Martin F.M."/>
            <person name="Hacquard S."/>
        </authorList>
    </citation>
    <scope>NUCLEOTIDE SEQUENCE</scope>
    <source>
        <strain evidence="5">MPI-CAGE-AT-0147</strain>
    </source>
</reference>
<evidence type="ECO:0000256" key="2">
    <source>
        <dbReference type="ARBA" id="ARBA00012729"/>
    </source>
</evidence>
<protein>
    <recommendedName>
        <fullName evidence="2">chitinase</fullName>
        <ecNumber evidence="2">3.2.1.14</ecNumber>
    </recommendedName>
</protein>
<feature type="domain" description="GH18" evidence="4">
    <location>
        <begin position="1"/>
        <end position="129"/>
    </location>
</feature>
<evidence type="ECO:0000256" key="3">
    <source>
        <dbReference type="SAM" id="MobiDB-lite"/>
    </source>
</evidence>
<proteinExistence type="inferred from homology"/>
<dbReference type="InterPro" id="IPR029070">
    <property type="entry name" value="Chitinase_insertion_sf"/>
</dbReference>
<dbReference type="Gene3D" id="3.20.20.80">
    <property type="entry name" value="Glycosidases"/>
    <property type="match status" value="2"/>
</dbReference>
<accession>A0A9P9DNX4</accession>
<dbReference type="InterPro" id="IPR017853">
    <property type="entry name" value="GH"/>
</dbReference>
<dbReference type="GO" id="GO:0005975">
    <property type="term" value="P:carbohydrate metabolic process"/>
    <property type="evidence" value="ECO:0007669"/>
    <property type="project" value="InterPro"/>
</dbReference>
<organism evidence="5 6">
    <name type="scientific">Dactylonectria macrodidyma</name>
    <dbReference type="NCBI Taxonomy" id="307937"/>
    <lineage>
        <taxon>Eukaryota</taxon>
        <taxon>Fungi</taxon>
        <taxon>Dikarya</taxon>
        <taxon>Ascomycota</taxon>
        <taxon>Pezizomycotina</taxon>
        <taxon>Sordariomycetes</taxon>
        <taxon>Hypocreomycetidae</taxon>
        <taxon>Hypocreales</taxon>
        <taxon>Nectriaceae</taxon>
        <taxon>Dactylonectria</taxon>
    </lineage>
</organism>
<dbReference type="SUPFAM" id="SSF51445">
    <property type="entry name" value="(Trans)glycosidases"/>
    <property type="match status" value="1"/>
</dbReference>
<dbReference type="PANTHER" id="PTHR11177:SF333">
    <property type="entry name" value="CHITINASE"/>
    <property type="match status" value="1"/>
</dbReference>
<gene>
    <name evidence="5" type="ORF">EDB81DRAFT_913002</name>
</gene>
<comment type="caution">
    <text evidence="5">The sequence shown here is derived from an EMBL/GenBank/DDBJ whole genome shotgun (WGS) entry which is preliminary data.</text>
</comment>
<evidence type="ECO:0000256" key="1">
    <source>
        <dbReference type="ARBA" id="ARBA00008682"/>
    </source>
</evidence>
<evidence type="ECO:0000313" key="6">
    <source>
        <dbReference type="Proteomes" id="UP000738349"/>
    </source>
</evidence>
<comment type="similarity">
    <text evidence="1">Belongs to the glycosyl hydrolase 18 family. Chitinase class V subfamily.</text>
</comment>
<dbReference type="Gene3D" id="3.10.50.10">
    <property type="match status" value="1"/>
</dbReference>
<dbReference type="EMBL" id="JAGMUV010000023">
    <property type="protein sequence ID" value="KAH7122919.1"/>
    <property type="molecule type" value="Genomic_DNA"/>
</dbReference>
<dbReference type="InterPro" id="IPR001223">
    <property type="entry name" value="Glyco_hydro18_cat"/>
</dbReference>
<dbReference type="InterPro" id="IPR050314">
    <property type="entry name" value="Glycosyl_Hydrlase_18"/>
</dbReference>